<keyword evidence="5" id="KW-0472">Membrane</keyword>
<keyword evidence="5" id="KW-0812">Transmembrane</keyword>
<protein>
    <recommendedName>
        <fullName evidence="6">Peptidase S8/S53 domain-containing protein</fullName>
    </recommendedName>
</protein>
<dbReference type="InterPro" id="IPR036852">
    <property type="entry name" value="Peptidase_S8/S53_dom_sf"/>
</dbReference>
<organism evidence="7 8">
    <name type="scientific">Arthrobotrys musiformis</name>
    <dbReference type="NCBI Taxonomy" id="47236"/>
    <lineage>
        <taxon>Eukaryota</taxon>
        <taxon>Fungi</taxon>
        <taxon>Dikarya</taxon>
        <taxon>Ascomycota</taxon>
        <taxon>Pezizomycotina</taxon>
        <taxon>Orbiliomycetes</taxon>
        <taxon>Orbiliales</taxon>
        <taxon>Orbiliaceae</taxon>
        <taxon>Arthrobotrys</taxon>
    </lineage>
</organism>
<dbReference type="Gene3D" id="3.40.50.200">
    <property type="entry name" value="Peptidase S8/S53 domain"/>
    <property type="match status" value="1"/>
</dbReference>
<dbReference type="SUPFAM" id="SSF52743">
    <property type="entry name" value="Subtilisin-like"/>
    <property type="match status" value="1"/>
</dbReference>
<accession>A0AAV9WNL9</accession>
<evidence type="ECO:0000256" key="1">
    <source>
        <dbReference type="ARBA" id="ARBA00011073"/>
    </source>
</evidence>
<dbReference type="PANTHER" id="PTHR43806">
    <property type="entry name" value="PEPTIDASE S8"/>
    <property type="match status" value="1"/>
</dbReference>
<dbReference type="GO" id="GO:0004252">
    <property type="term" value="F:serine-type endopeptidase activity"/>
    <property type="evidence" value="ECO:0007669"/>
    <property type="project" value="InterPro"/>
</dbReference>
<sequence>MALTLQPRTVENTSSGRCSAQAVVFLAQFFFTSATCTIQPSSLQTYNLPMALPPPNEGKLYQNVQCAAIACIFSTFMFIGIIISILQKKGAPVSNETMCTSTRISQKQKRSNLLLVKPMDCSRPDHLDKIEYWESYKEEILDKFKDMEPRQALGEEPRTNVLLIDSGIDRTHIAFGFGDSIEEPYEEDDEEPEDPKIMPWRDYTLDSEEINRMAGPWSSLQDINGHGTCGAYIIGQIAESAVIYSARVSREGSTQPGLVAKAINDAIKSKNIKFQFIIMPLGFDEAAQGLDELEKAVQDAFENNITLIAAGGNEGNSRRPAPPARYDPVICALSCDGNGAPSAFSPSIRRDSQYKGEFLVPGEGIECPSIKPGHCDRRKRLRLKPLRSDEKGGFTYVSGTSFACSVLGGISIAILERLYNLATIEGEDSVQAAKLVDIARNYYLRDILDQMTRSERKAYILAPTQITNDILKGYIRCCKSILEKRSGPGLVSRRHPW</sequence>
<proteinExistence type="inferred from homology"/>
<dbReference type="PANTHER" id="PTHR43806:SF11">
    <property type="entry name" value="CEREVISIN-RELATED"/>
    <property type="match status" value="1"/>
</dbReference>
<keyword evidence="5" id="KW-1133">Transmembrane helix</keyword>
<feature type="transmembrane region" description="Helical" evidence="5">
    <location>
        <begin position="60"/>
        <end position="86"/>
    </location>
</feature>
<name>A0AAV9WNL9_9PEZI</name>
<dbReference type="InterPro" id="IPR050131">
    <property type="entry name" value="Peptidase_S8_subtilisin-like"/>
</dbReference>
<dbReference type="CDD" id="cd00306">
    <property type="entry name" value="Peptidases_S8_S53"/>
    <property type="match status" value="1"/>
</dbReference>
<evidence type="ECO:0000256" key="3">
    <source>
        <dbReference type="ARBA" id="ARBA00022801"/>
    </source>
</evidence>
<dbReference type="Proteomes" id="UP001370758">
    <property type="component" value="Unassembled WGS sequence"/>
</dbReference>
<keyword evidence="2" id="KW-0645">Protease</keyword>
<evidence type="ECO:0000259" key="6">
    <source>
        <dbReference type="Pfam" id="PF00082"/>
    </source>
</evidence>
<evidence type="ECO:0000256" key="5">
    <source>
        <dbReference type="SAM" id="Phobius"/>
    </source>
</evidence>
<comment type="caution">
    <text evidence="7">The sequence shown here is derived from an EMBL/GenBank/DDBJ whole genome shotgun (WGS) entry which is preliminary data.</text>
</comment>
<evidence type="ECO:0000256" key="2">
    <source>
        <dbReference type="ARBA" id="ARBA00022670"/>
    </source>
</evidence>
<keyword evidence="4" id="KW-0720">Serine protease</keyword>
<evidence type="ECO:0000256" key="4">
    <source>
        <dbReference type="ARBA" id="ARBA00022825"/>
    </source>
</evidence>
<dbReference type="AlphaFoldDB" id="A0AAV9WNL9"/>
<gene>
    <name evidence="7" type="ORF">TWF481_000052</name>
</gene>
<keyword evidence="8" id="KW-1185">Reference proteome</keyword>
<evidence type="ECO:0000313" key="8">
    <source>
        <dbReference type="Proteomes" id="UP001370758"/>
    </source>
</evidence>
<dbReference type="Pfam" id="PF00082">
    <property type="entry name" value="Peptidase_S8"/>
    <property type="match status" value="1"/>
</dbReference>
<reference evidence="7 8" key="1">
    <citation type="submission" date="2023-08" db="EMBL/GenBank/DDBJ databases">
        <authorList>
            <person name="Palmer J.M."/>
        </authorList>
    </citation>
    <scope>NUCLEOTIDE SEQUENCE [LARGE SCALE GENOMIC DNA]</scope>
    <source>
        <strain evidence="7 8">TWF481</strain>
    </source>
</reference>
<evidence type="ECO:0000313" key="7">
    <source>
        <dbReference type="EMBL" id="KAK6511130.1"/>
    </source>
</evidence>
<feature type="transmembrane region" description="Helical" evidence="5">
    <location>
        <begin position="20"/>
        <end position="40"/>
    </location>
</feature>
<feature type="domain" description="Peptidase S8/S53" evidence="6">
    <location>
        <begin position="162"/>
        <end position="419"/>
    </location>
</feature>
<keyword evidence="3" id="KW-0378">Hydrolase</keyword>
<dbReference type="GO" id="GO:0006508">
    <property type="term" value="P:proteolysis"/>
    <property type="evidence" value="ECO:0007669"/>
    <property type="project" value="UniProtKB-KW"/>
</dbReference>
<dbReference type="EMBL" id="JAVHJL010000001">
    <property type="protein sequence ID" value="KAK6511130.1"/>
    <property type="molecule type" value="Genomic_DNA"/>
</dbReference>
<comment type="similarity">
    <text evidence="1">Belongs to the peptidase S8 family.</text>
</comment>
<dbReference type="InterPro" id="IPR000209">
    <property type="entry name" value="Peptidase_S8/S53_dom"/>
</dbReference>